<gene>
    <name evidence="2" type="ORF">CVT24_006488</name>
</gene>
<dbReference type="EMBL" id="NHTK01005261">
    <property type="protein sequence ID" value="PPQ81595.1"/>
    <property type="molecule type" value="Genomic_DNA"/>
</dbReference>
<name>A0A409WSU1_9AGAR</name>
<dbReference type="AlphaFoldDB" id="A0A409WSU1"/>
<protein>
    <submittedName>
        <fullName evidence="2">Uncharacterized protein</fullName>
    </submittedName>
</protein>
<organism evidence="2 3">
    <name type="scientific">Panaeolus cyanescens</name>
    <dbReference type="NCBI Taxonomy" id="181874"/>
    <lineage>
        <taxon>Eukaryota</taxon>
        <taxon>Fungi</taxon>
        <taxon>Dikarya</taxon>
        <taxon>Basidiomycota</taxon>
        <taxon>Agaricomycotina</taxon>
        <taxon>Agaricomycetes</taxon>
        <taxon>Agaricomycetidae</taxon>
        <taxon>Agaricales</taxon>
        <taxon>Agaricineae</taxon>
        <taxon>Galeropsidaceae</taxon>
        <taxon>Panaeolus</taxon>
    </lineage>
</organism>
<comment type="caution">
    <text evidence="2">The sequence shown here is derived from an EMBL/GenBank/DDBJ whole genome shotgun (WGS) entry which is preliminary data.</text>
</comment>
<evidence type="ECO:0000256" key="1">
    <source>
        <dbReference type="SAM" id="MobiDB-lite"/>
    </source>
</evidence>
<feature type="compositionally biased region" description="Basic residues" evidence="1">
    <location>
        <begin position="548"/>
        <end position="558"/>
    </location>
</feature>
<feature type="region of interest" description="Disordered" evidence="1">
    <location>
        <begin position="492"/>
        <end position="558"/>
    </location>
</feature>
<evidence type="ECO:0000313" key="3">
    <source>
        <dbReference type="Proteomes" id="UP000284842"/>
    </source>
</evidence>
<feature type="region of interest" description="Disordered" evidence="1">
    <location>
        <begin position="441"/>
        <end position="475"/>
    </location>
</feature>
<accession>A0A409WSU1</accession>
<sequence length="558" mass="60698">MSPHLIPDFRRLQYECDAVISGSSALGFFTEKRYQNVDLDIYVPEARSPAFLEFMHDNFELALDTDTAPVPSPAALSGPPPSHILAQGESDFMVLPQPRYIDGSIASVTNFSFNGHIPLPEVYTRRAVDGGVYDDVTFHAVQDANIRTYLGTSANSLNVSYEIFKGAPKPNDGWDSYEVVKKDGRQTPFKCMVVGEMRGKANGTRMGPLGNFYVGSSESPRPMNDGTKCRNVLMLGEPTNATTALSGLWQNQISELHALKDQLSALTSNNDIGPIVKPGSNGEENIKVVTDLIYTDAKFTPKSATGTNSKVQITKDSIAAVNKGEPSKTITQSTNNETEAQPEIKLNALYPVSCFPNRVGSMFQQNHSSVKQLPIFDINGYPVAPWLMHEVLRPGVLLLVEGVFNIWCPPKKSPILQFEACRIKVTAESLESIEYPIVPAGPSTKKQADFEDDSTGNKRAAPFDSFGPVTKKSRAEEADDIDMLVDPAAIEWAPSPPSTLNQITHIDNAPTQSKPGTNSNKSKAITPQSTHGDNTTAPQGTKNGKAPQRNKGKARADD</sequence>
<dbReference type="Proteomes" id="UP000284842">
    <property type="component" value="Unassembled WGS sequence"/>
</dbReference>
<dbReference type="InParanoid" id="A0A409WSU1"/>
<reference evidence="2 3" key="1">
    <citation type="journal article" date="2018" name="Evol. Lett.">
        <title>Horizontal gene cluster transfer increased hallucinogenic mushroom diversity.</title>
        <authorList>
            <person name="Reynolds H.T."/>
            <person name="Vijayakumar V."/>
            <person name="Gluck-Thaler E."/>
            <person name="Korotkin H.B."/>
            <person name="Matheny P.B."/>
            <person name="Slot J.C."/>
        </authorList>
    </citation>
    <scope>NUCLEOTIDE SEQUENCE [LARGE SCALE GENOMIC DNA]</scope>
    <source>
        <strain evidence="2 3">2629</strain>
    </source>
</reference>
<keyword evidence="3" id="KW-1185">Reference proteome</keyword>
<evidence type="ECO:0000313" key="2">
    <source>
        <dbReference type="EMBL" id="PPQ81595.1"/>
    </source>
</evidence>
<dbReference type="OrthoDB" id="3067340at2759"/>
<feature type="compositionally biased region" description="Polar residues" evidence="1">
    <location>
        <begin position="498"/>
        <end position="542"/>
    </location>
</feature>
<proteinExistence type="predicted"/>